<protein>
    <submittedName>
        <fullName evidence="2">Putative reverse transcriptase zinc-binding domain-containing protein</fullName>
    </submittedName>
</protein>
<proteinExistence type="predicted"/>
<dbReference type="EMBL" id="CM007898">
    <property type="protein sequence ID" value="OTG15577.1"/>
    <property type="molecule type" value="Genomic_DNA"/>
</dbReference>
<dbReference type="GO" id="GO:0003964">
    <property type="term" value="F:RNA-directed DNA polymerase activity"/>
    <property type="evidence" value="ECO:0007669"/>
    <property type="project" value="UniProtKB-KW"/>
</dbReference>
<keyword evidence="2" id="KW-0548">Nucleotidyltransferase</keyword>
<keyword evidence="3" id="KW-1185">Reference proteome</keyword>
<gene>
    <name evidence="2" type="ORF">HannXRQ_Chr09g0261921</name>
</gene>
<name>A0A251TWR6_HELAN</name>
<dbReference type="Pfam" id="PF13966">
    <property type="entry name" value="zf-RVT"/>
    <property type="match status" value="1"/>
</dbReference>
<keyword evidence="2" id="KW-0695">RNA-directed DNA polymerase</keyword>
<feature type="domain" description="Reverse transcriptase zinc-binding" evidence="1">
    <location>
        <begin position="30"/>
        <end position="105"/>
    </location>
</feature>
<sequence length="105" mass="12387">MHQLLQLVNDFVGSDRKDEWRWVLDGSGKFTVRSIKEHLVLHRYSIPEYVHRWNNWVPKKVGILTWRANLDRLPTRCALARRNINVPNVLCPMCGEAQETTEHIL</sequence>
<reference evidence="3" key="1">
    <citation type="journal article" date="2017" name="Nature">
        <title>The sunflower genome provides insights into oil metabolism, flowering and Asterid evolution.</title>
        <authorList>
            <person name="Badouin H."/>
            <person name="Gouzy J."/>
            <person name="Grassa C.J."/>
            <person name="Murat F."/>
            <person name="Staton S.E."/>
            <person name="Cottret L."/>
            <person name="Lelandais-Briere C."/>
            <person name="Owens G.L."/>
            <person name="Carrere S."/>
            <person name="Mayjonade B."/>
            <person name="Legrand L."/>
            <person name="Gill N."/>
            <person name="Kane N.C."/>
            <person name="Bowers J.E."/>
            <person name="Hubner S."/>
            <person name="Bellec A."/>
            <person name="Berard A."/>
            <person name="Berges H."/>
            <person name="Blanchet N."/>
            <person name="Boniface M.C."/>
            <person name="Brunel D."/>
            <person name="Catrice O."/>
            <person name="Chaidir N."/>
            <person name="Claudel C."/>
            <person name="Donnadieu C."/>
            <person name="Faraut T."/>
            <person name="Fievet G."/>
            <person name="Helmstetter N."/>
            <person name="King M."/>
            <person name="Knapp S.J."/>
            <person name="Lai Z."/>
            <person name="Le Paslier M.C."/>
            <person name="Lippi Y."/>
            <person name="Lorenzon L."/>
            <person name="Mandel J.R."/>
            <person name="Marage G."/>
            <person name="Marchand G."/>
            <person name="Marquand E."/>
            <person name="Bret-Mestries E."/>
            <person name="Morien E."/>
            <person name="Nambeesan S."/>
            <person name="Nguyen T."/>
            <person name="Pegot-Espagnet P."/>
            <person name="Pouilly N."/>
            <person name="Raftis F."/>
            <person name="Sallet E."/>
            <person name="Schiex T."/>
            <person name="Thomas J."/>
            <person name="Vandecasteele C."/>
            <person name="Vares D."/>
            <person name="Vear F."/>
            <person name="Vautrin S."/>
            <person name="Crespi M."/>
            <person name="Mangin B."/>
            <person name="Burke J.M."/>
            <person name="Salse J."/>
            <person name="Munos S."/>
            <person name="Vincourt P."/>
            <person name="Rieseberg L.H."/>
            <person name="Langlade N.B."/>
        </authorList>
    </citation>
    <scope>NUCLEOTIDE SEQUENCE [LARGE SCALE GENOMIC DNA]</scope>
    <source>
        <strain evidence="3">cv. SF193</strain>
    </source>
</reference>
<organism evidence="2 3">
    <name type="scientific">Helianthus annuus</name>
    <name type="common">Common sunflower</name>
    <dbReference type="NCBI Taxonomy" id="4232"/>
    <lineage>
        <taxon>Eukaryota</taxon>
        <taxon>Viridiplantae</taxon>
        <taxon>Streptophyta</taxon>
        <taxon>Embryophyta</taxon>
        <taxon>Tracheophyta</taxon>
        <taxon>Spermatophyta</taxon>
        <taxon>Magnoliopsida</taxon>
        <taxon>eudicotyledons</taxon>
        <taxon>Gunneridae</taxon>
        <taxon>Pentapetalae</taxon>
        <taxon>asterids</taxon>
        <taxon>campanulids</taxon>
        <taxon>Asterales</taxon>
        <taxon>Asteraceae</taxon>
        <taxon>Asteroideae</taxon>
        <taxon>Heliantheae alliance</taxon>
        <taxon>Heliantheae</taxon>
        <taxon>Helianthus</taxon>
    </lineage>
</organism>
<evidence type="ECO:0000313" key="3">
    <source>
        <dbReference type="Proteomes" id="UP000215914"/>
    </source>
</evidence>
<dbReference type="AlphaFoldDB" id="A0A251TWR6"/>
<keyword evidence="2" id="KW-0808">Transferase</keyword>
<dbReference type="InterPro" id="IPR026960">
    <property type="entry name" value="RVT-Znf"/>
</dbReference>
<accession>A0A251TWR6</accession>
<evidence type="ECO:0000313" key="2">
    <source>
        <dbReference type="EMBL" id="OTG15577.1"/>
    </source>
</evidence>
<evidence type="ECO:0000259" key="1">
    <source>
        <dbReference type="Pfam" id="PF13966"/>
    </source>
</evidence>
<dbReference type="InParanoid" id="A0A251TWR6"/>
<dbReference type="Proteomes" id="UP000215914">
    <property type="component" value="Chromosome 9"/>
</dbReference>